<dbReference type="InterPro" id="IPR050438">
    <property type="entry name" value="LMW_PTPase"/>
</dbReference>
<feature type="active site" evidence="5">
    <location>
        <position position="17"/>
    </location>
</feature>
<name>A0A8J7V383_9PROT</name>
<dbReference type="PANTHER" id="PTHR11717:SF7">
    <property type="entry name" value="LOW MOLECULAR WEIGHT PHOSPHOTYROSINE PROTEIN PHOSPHATASE"/>
    <property type="match status" value="1"/>
</dbReference>
<dbReference type="Pfam" id="PF01451">
    <property type="entry name" value="LMWPc"/>
    <property type="match status" value="1"/>
</dbReference>
<keyword evidence="4" id="KW-0904">Protein phosphatase</keyword>
<evidence type="ECO:0000313" key="8">
    <source>
        <dbReference type="Proteomes" id="UP000672602"/>
    </source>
</evidence>
<dbReference type="SMART" id="SM00226">
    <property type="entry name" value="LMWPc"/>
    <property type="match status" value="1"/>
</dbReference>
<dbReference type="CDD" id="cd16343">
    <property type="entry name" value="LMWPTP"/>
    <property type="match status" value="1"/>
</dbReference>
<evidence type="ECO:0000256" key="1">
    <source>
        <dbReference type="ARBA" id="ARBA00011063"/>
    </source>
</evidence>
<keyword evidence="3" id="KW-0378">Hydrolase</keyword>
<evidence type="ECO:0000256" key="3">
    <source>
        <dbReference type="ARBA" id="ARBA00022801"/>
    </source>
</evidence>
<dbReference type="PRINTS" id="PR00719">
    <property type="entry name" value="LMWPTPASE"/>
</dbReference>
<evidence type="ECO:0000256" key="5">
    <source>
        <dbReference type="PIRSR" id="PIRSR617867-1"/>
    </source>
</evidence>
<accession>A0A8J7V383</accession>
<keyword evidence="8" id="KW-1185">Reference proteome</keyword>
<gene>
    <name evidence="7" type="ORF">KAJ83_13105</name>
</gene>
<organism evidence="7 8">
    <name type="scientific">Marivibrio halodurans</name>
    <dbReference type="NCBI Taxonomy" id="2039722"/>
    <lineage>
        <taxon>Bacteria</taxon>
        <taxon>Pseudomonadati</taxon>
        <taxon>Pseudomonadota</taxon>
        <taxon>Alphaproteobacteria</taxon>
        <taxon>Rhodospirillales</taxon>
        <taxon>Rhodospirillaceae</taxon>
        <taxon>Marivibrio</taxon>
    </lineage>
</organism>
<dbReference type="RefSeq" id="WP_210682543.1">
    <property type="nucleotide sequence ID" value="NZ_JAGMWN010000006.1"/>
</dbReference>
<dbReference type="InterPro" id="IPR023485">
    <property type="entry name" value="Ptyr_pPase"/>
</dbReference>
<feature type="domain" description="Phosphotyrosine protein phosphatase I" evidence="6">
    <location>
        <begin position="5"/>
        <end position="154"/>
    </location>
</feature>
<feature type="active site" description="Proton donor" evidence="5">
    <location>
        <position position="128"/>
    </location>
</feature>
<comment type="similarity">
    <text evidence="1">Belongs to the low molecular weight phosphotyrosine protein phosphatase family.</text>
</comment>
<comment type="caution">
    <text evidence="7">The sequence shown here is derived from an EMBL/GenBank/DDBJ whole genome shotgun (WGS) entry which is preliminary data.</text>
</comment>
<evidence type="ECO:0000256" key="4">
    <source>
        <dbReference type="ARBA" id="ARBA00022912"/>
    </source>
</evidence>
<dbReference type="EC" id="3.1.3.48" evidence="2"/>
<dbReference type="PANTHER" id="PTHR11717">
    <property type="entry name" value="LOW MOLECULAR WEIGHT PROTEIN TYROSINE PHOSPHATASE"/>
    <property type="match status" value="1"/>
</dbReference>
<dbReference type="InterPro" id="IPR017867">
    <property type="entry name" value="Tyr_phospatase_low_mol_wt"/>
</dbReference>
<dbReference type="EMBL" id="JAGMWN010000006">
    <property type="protein sequence ID" value="MBP5857951.1"/>
    <property type="molecule type" value="Genomic_DNA"/>
</dbReference>
<feature type="active site" description="Nucleophile" evidence="5">
    <location>
        <position position="11"/>
    </location>
</feature>
<dbReference type="AlphaFoldDB" id="A0A8J7V383"/>
<dbReference type="Gene3D" id="3.40.50.2300">
    <property type="match status" value="1"/>
</dbReference>
<dbReference type="Proteomes" id="UP000672602">
    <property type="component" value="Unassembled WGS sequence"/>
</dbReference>
<reference evidence="7" key="1">
    <citation type="submission" date="2021-04" db="EMBL/GenBank/DDBJ databases">
        <authorList>
            <person name="Zhang D.-C."/>
        </authorList>
    </citation>
    <scope>NUCLEOTIDE SEQUENCE</scope>
    <source>
        <strain evidence="7">CGMCC 1.15697</strain>
    </source>
</reference>
<dbReference type="GO" id="GO:0004725">
    <property type="term" value="F:protein tyrosine phosphatase activity"/>
    <property type="evidence" value="ECO:0007669"/>
    <property type="project" value="UniProtKB-EC"/>
</dbReference>
<evidence type="ECO:0000256" key="2">
    <source>
        <dbReference type="ARBA" id="ARBA00013064"/>
    </source>
</evidence>
<evidence type="ECO:0000313" key="7">
    <source>
        <dbReference type="EMBL" id="MBP5857951.1"/>
    </source>
</evidence>
<sequence length="158" mass="17014">MAAPTRLLFVCTGNICRSPSAEGVFRHMAAAAGLAERAAADSCGLASYHVGEAPTRAAQDAASARGYDLSTLRARRFERVDFDRFDLILAMDGGHEAQLRRMARGDQAARIALFLAAAPDAAAHEVPDPYYGGPAKYEYALDLIEAGCRGWIDRLQRA</sequence>
<proteinExistence type="inferred from homology"/>
<evidence type="ECO:0000259" key="6">
    <source>
        <dbReference type="SMART" id="SM00226"/>
    </source>
</evidence>
<protein>
    <recommendedName>
        <fullName evidence="2">protein-tyrosine-phosphatase</fullName>
        <ecNumber evidence="2">3.1.3.48</ecNumber>
    </recommendedName>
</protein>
<dbReference type="InterPro" id="IPR036196">
    <property type="entry name" value="Ptyr_pPase_sf"/>
</dbReference>
<dbReference type="SUPFAM" id="SSF52788">
    <property type="entry name" value="Phosphotyrosine protein phosphatases I"/>
    <property type="match status" value="1"/>
</dbReference>